<feature type="repeat" description="ANK" evidence="3">
    <location>
        <begin position="199"/>
        <end position="231"/>
    </location>
</feature>
<dbReference type="PROSITE" id="PS50088">
    <property type="entry name" value="ANK_REPEAT"/>
    <property type="match status" value="5"/>
</dbReference>
<dbReference type="PROSITE" id="PS50297">
    <property type="entry name" value="ANK_REP_REGION"/>
    <property type="match status" value="4"/>
</dbReference>
<dbReference type="PANTHER" id="PTHR24166:SF48">
    <property type="entry name" value="PROTEIN VAPYRIN"/>
    <property type="match status" value="1"/>
</dbReference>
<feature type="repeat" description="ANK" evidence="3">
    <location>
        <begin position="233"/>
        <end position="261"/>
    </location>
</feature>
<dbReference type="InterPro" id="IPR036770">
    <property type="entry name" value="Ankyrin_rpt-contain_sf"/>
</dbReference>
<evidence type="ECO:0000256" key="2">
    <source>
        <dbReference type="ARBA" id="ARBA00023043"/>
    </source>
</evidence>
<feature type="repeat" description="ANK" evidence="3">
    <location>
        <begin position="100"/>
        <end position="132"/>
    </location>
</feature>
<sequence>GSSALHKAAEVGNEDMARLLLSYGARVDSRDIQGLTPLCVATGNNHLAIAKLLLEAGADPLAIDYQGKRCSLQTVGRHNAPAVWKLLDFGASLEATLPGQLETPLLHAIENKQDEVVQILVARGASLTARDKDGRDPLLKAISLDRRWVTHLLLDSGVAVETVDSYGTSALALAAGSVMRGISARLLELGAVLETKDRLGRTPLVWAVESEVCEDVRLLLDNGAAVDPLSTPQSGTPLNAAVRDGSLDIVQALLEAGADVQ</sequence>
<keyword evidence="2 3" id="KW-0040">ANK repeat</keyword>
<evidence type="ECO:0000256" key="1">
    <source>
        <dbReference type="ARBA" id="ARBA00022737"/>
    </source>
</evidence>
<organism evidence="4 5">
    <name type="scientific">Microdochium trichocladiopsis</name>
    <dbReference type="NCBI Taxonomy" id="1682393"/>
    <lineage>
        <taxon>Eukaryota</taxon>
        <taxon>Fungi</taxon>
        <taxon>Dikarya</taxon>
        <taxon>Ascomycota</taxon>
        <taxon>Pezizomycotina</taxon>
        <taxon>Sordariomycetes</taxon>
        <taxon>Xylariomycetidae</taxon>
        <taxon>Xylariales</taxon>
        <taxon>Microdochiaceae</taxon>
        <taxon>Microdochium</taxon>
    </lineage>
</organism>
<feature type="non-terminal residue" evidence="4">
    <location>
        <position position="1"/>
    </location>
</feature>
<dbReference type="Proteomes" id="UP000756346">
    <property type="component" value="Unassembled WGS sequence"/>
</dbReference>
<dbReference type="GeneID" id="70178681"/>
<dbReference type="SMART" id="SM00248">
    <property type="entry name" value="ANK"/>
    <property type="match status" value="7"/>
</dbReference>
<dbReference type="OrthoDB" id="426293at2759"/>
<dbReference type="RefSeq" id="XP_046004660.1">
    <property type="nucleotide sequence ID" value="XM_046149135.1"/>
</dbReference>
<evidence type="ECO:0000313" key="5">
    <source>
        <dbReference type="Proteomes" id="UP000756346"/>
    </source>
</evidence>
<dbReference type="EMBL" id="JAGTJQ010000015">
    <property type="protein sequence ID" value="KAH7012284.1"/>
    <property type="molecule type" value="Genomic_DNA"/>
</dbReference>
<dbReference type="Gene3D" id="1.25.40.20">
    <property type="entry name" value="Ankyrin repeat-containing domain"/>
    <property type="match status" value="2"/>
</dbReference>
<dbReference type="PRINTS" id="PR01415">
    <property type="entry name" value="ANKYRIN"/>
</dbReference>
<feature type="non-terminal residue" evidence="4">
    <location>
        <position position="261"/>
    </location>
</feature>
<dbReference type="AlphaFoldDB" id="A0A9P8XTY8"/>
<protein>
    <submittedName>
        <fullName evidence="4">Ankyrin repeat-containing domain protein</fullName>
    </submittedName>
</protein>
<accession>A0A9P8XTY8</accession>
<evidence type="ECO:0000256" key="3">
    <source>
        <dbReference type="PROSITE-ProRule" id="PRU00023"/>
    </source>
</evidence>
<dbReference type="SUPFAM" id="SSF48403">
    <property type="entry name" value="Ankyrin repeat"/>
    <property type="match status" value="1"/>
</dbReference>
<proteinExistence type="predicted"/>
<evidence type="ECO:0000313" key="4">
    <source>
        <dbReference type="EMBL" id="KAH7012284.1"/>
    </source>
</evidence>
<comment type="caution">
    <text evidence="4">The sequence shown here is derived from an EMBL/GenBank/DDBJ whole genome shotgun (WGS) entry which is preliminary data.</text>
</comment>
<dbReference type="InterPro" id="IPR050889">
    <property type="entry name" value="Dendritic_Spine_Reg/Scaffold"/>
</dbReference>
<name>A0A9P8XTY8_9PEZI</name>
<feature type="repeat" description="ANK" evidence="3">
    <location>
        <begin position="33"/>
        <end position="65"/>
    </location>
</feature>
<feature type="repeat" description="ANK" evidence="3">
    <location>
        <begin position="1"/>
        <end position="32"/>
    </location>
</feature>
<keyword evidence="5" id="KW-1185">Reference proteome</keyword>
<dbReference type="PANTHER" id="PTHR24166">
    <property type="entry name" value="ROLLING PEBBLES, ISOFORM B"/>
    <property type="match status" value="1"/>
</dbReference>
<keyword evidence="1" id="KW-0677">Repeat</keyword>
<dbReference type="InterPro" id="IPR002110">
    <property type="entry name" value="Ankyrin_rpt"/>
</dbReference>
<reference evidence="4" key="1">
    <citation type="journal article" date="2021" name="Nat. Commun.">
        <title>Genetic determinants of endophytism in the Arabidopsis root mycobiome.</title>
        <authorList>
            <person name="Mesny F."/>
            <person name="Miyauchi S."/>
            <person name="Thiergart T."/>
            <person name="Pickel B."/>
            <person name="Atanasova L."/>
            <person name="Karlsson M."/>
            <person name="Huettel B."/>
            <person name="Barry K.W."/>
            <person name="Haridas S."/>
            <person name="Chen C."/>
            <person name="Bauer D."/>
            <person name="Andreopoulos W."/>
            <person name="Pangilinan J."/>
            <person name="LaButti K."/>
            <person name="Riley R."/>
            <person name="Lipzen A."/>
            <person name="Clum A."/>
            <person name="Drula E."/>
            <person name="Henrissat B."/>
            <person name="Kohler A."/>
            <person name="Grigoriev I.V."/>
            <person name="Martin F.M."/>
            <person name="Hacquard S."/>
        </authorList>
    </citation>
    <scope>NUCLEOTIDE SEQUENCE</scope>
    <source>
        <strain evidence="4">MPI-CAGE-CH-0230</strain>
    </source>
</reference>
<dbReference type="Pfam" id="PF12796">
    <property type="entry name" value="Ank_2"/>
    <property type="match status" value="3"/>
</dbReference>
<gene>
    <name evidence="4" type="ORF">B0I36DRAFT_231529</name>
</gene>